<dbReference type="GO" id="GO:0071111">
    <property type="term" value="F:cyclic-guanylate-specific phosphodiesterase activity"/>
    <property type="evidence" value="ECO:0007669"/>
    <property type="project" value="InterPro"/>
</dbReference>
<dbReference type="InterPro" id="IPR050706">
    <property type="entry name" value="Cyclic-di-GMP_PDE-like"/>
</dbReference>
<dbReference type="SMART" id="SM00052">
    <property type="entry name" value="EAL"/>
    <property type="match status" value="1"/>
</dbReference>
<dbReference type="EMBL" id="FOHK01000001">
    <property type="protein sequence ID" value="SES69742.1"/>
    <property type="molecule type" value="Genomic_DNA"/>
</dbReference>
<sequence length="195" mass="22484">MQFFAARQPILDKNKNLYAYELLFRDSDSNAFPDIDGDEATQKMVTHSNHINFSKVTENKPAFINFTMGTLVKGYPKLLNKADVVIEILESVKPCDELLSLCRELHNEGYTIALDDYEHQDIWKPFYPYIDIIKIDVQQSTLNDIGELKTAIEQFPHIKLLAEKIETQQEFQQVKDLGCELFQGFLFSPPEMVMG</sequence>
<dbReference type="AlphaFoldDB" id="A0A1H9YL13"/>
<dbReference type="Pfam" id="PF00563">
    <property type="entry name" value="EAL"/>
    <property type="match status" value="1"/>
</dbReference>
<dbReference type="OrthoDB" id="9804751at2"/>
<dbReference type="PROSITE" id="PS50883">
    <property type="entry name" value="EAL"/>
    <property type="match status" value="1"/>
</dbReference>
<gene>
    <name evidence="2" type="ORF">SAMN05660429_00263</name>
</gene>
<reference evidence="2 3" key="1">
    <citation type="submission" date="2016-10" db="EMBL/GenBank/DDBJ databases">
        <authorList>
            <person name="de Groot N.N."/>
        </authorList>
    </citation>
    <scope>NUCLEOTIDE SEQUENCE [LARGE SCALE GENOMIC DNA]</scope>
    <source>
        <strain evidence="2 3">DSM 19706</strain>
    </source>
</reference>
<dbReference type="SUPFAM" id="SSF141868">
    <property type="entry name" value="EAL domain-like"/>
    <property type="match status" value="1"/>
</dbReference>
<dbReference type="Proteomes" id="UP000199308">
    <property type="component" value="Unassembled WGS sequence"/>
</dbReference>
<dbReference type="PANTHER" id="PTHR33121">
    <property type="entry name" value="CYCLIC DI-GMP PHOSPHODIESTERASE PDEF"/>
    <property type="match status" value="1"/>
</dbReference>
<dbReference type="InterPro" id="IPR035919">
    <property type="entry name" value="EAL_sf"/>
</dbReference>
<dbReference type="STRING" id="349064.SAMN05660429_00263"/>
<dbReference type="InterPro" id="IPR001633">
    <property type="entry name" value="EAL_dom"/>
</dbReference>
<evidence type="ECO:0000313" key="3">
    <source>
        <dbReference type="Proteomes" id="UP000199308"/>
    </source>
</evidence>
<proteinExistence type="predicted"/>
<protein>
    <submittedName>
        <fullName evidence="2">EAL domain-containing protein</fullName>
    </submittedName>
</protein>
<feature type="domain" description="EAL" evidence="1">
    <location>
        <begin position="1"/>
        <end position="195"/>
    </location>
</feature>
<dbReference type="Gene3D" id="3.20.20.450">
    <property type="entry name" value="EAL domain"/>
    <property type="match status" value="1"/>
</dbReference>
<evidence type="ECO:0000313" key="2">
    <source>
        <dbReference type="EMBL" id="SES69742.1"/>
    </source>
</evidence>
<dbReference type="RefSeq" id="WP_093327010.1">
    <property type="nucleotide sequence ID" value="NZ_AP027363.1"/>
</dbReference>
<accession>A0A1H9YL13</accession>
<dbReference type="PANTHER" id="PTHR33121:SF76">
    <property type="entry name" value="SIGNALING PROTEIN"/>
    <property type="match status" value="1"/>
</dbReference>
<evidence type="ECO:0000259" key="1">
    <source>
        <dbReference type="PROSITE" id="PS50883"/>
    </source>
</evidence>
<name>A0A1H9YL13_THASX</name>
<keyword evidence="3" id="KW-1185">Reference proteome</keyword>
<organism evidence="2 3">
    <name type="scientific">Thalassotalea agarivorans</name>
    <name type="common">Thalassomonas agarivorans</name>
    <dbReference type="NCBI Taxonomy" id="349064"/>
    <lineage>
        <taxon>Bacteria</taxon>
        <taxon>Pseudomonadati</taxon>
        <taxon>Pseudomonadota</taxon>
        <taxon>Gammaproteobacteria</taxon>
        <taxon>Alteromonadales</taxon>
        <taxon>Colwelliaceae</taxon>
        <taxon>Thalassotalea</taxon>
    </lineage>
</organism>